<keyword evidence="3" id="KW-0732">Signal</keyword>
<reference evidence="4" key="1">
    <citation type="journal article" date="2016" name="Sci. Rep.">
        <title>Molecular characterization of firefly nuptial gifts: a multi-omics approach sheds light on postcopulatory sexual selection.</title>
        <authorList>
            <person name="Al-Wathiqui N."/>
            <person name="Fallon T.R."/>
            <person name="South A."/>
            <person name="Weng J.K."/>
            <person name="Lewis S.M."/>
        </authorList>
    </citation>
    <scope>NUCLEOTIDE SEQUENCE</scope>
</reference>
<sequence length="349" mass="39880">MHALWLVAFFAIFTNGSEEGTFKDTLLKFSIDEVGDFSLLQRVTGSVTPRIVSSQVKIVECYNQTVPIIKQGAIADMKELMTLVFTGNKINKIKFAAFLNLPKLEDMVLVNNQIRMIEIGVFGVLPSVSRINLHNNRLTFFEHGTFTNMPNLMNLIVSNNGLDSIEHQWFDIDSRLTVLELSNNLIRRIPIDAFKNTQKLEIVNLSDNKILTVDERAFEGLSTLFTLNLSNNRIYQLTGRLFKPLVALDELMLHGNNLTYIHRQILEDVSTTLKVLTIYSNPWQCACYDNIHQWAAKRAKLEIDSVIGCKIEFNPVCVIPFTNSEECLEDPDDELDYMFYSQFNVTNHC</sequence>
<protein>
    <recommendedName>
        <fullName evidence="5">LRRCT domain-containing protein</fullName>
    </recommendedName>
</protein>
<accession>A0A1Y1KPW7</accession>
<dbReference type="Pfam" id="PF13855">
    <property type="entry name" value="LRR_8"/>
    <property type="match status" value="2"/>
</dbReference>
<dbReference type="SUPFAM" id="SSF52058">
    <property type="entry name" value="L domain-like"/>
    <property type="match status" value="1"/>
</dbReference>
<proteinExistence type="predicted"/>
<organism evidence="4">
    <name type="scientific">Photinus pyralis</name>
    <name type="common">Common eastern firefly</name>
    <name type="synonym">Lampyris pyralis</name>
    <dbReference type="NCBI Taxonomy" id="7054"/>
    <lineage>
        <taxon>Eukaryota</taxon>
        <taxon>Metazoa</taxon>
        <taxon>Ecdysozoa</taxon>
        <taxon>Arthropoda</taxon>
        <taxon>Hexapoda</taxon>
        <taxon>Insecta</taxon>
        <taxon>Pterygota</taxon>
        <taxon>Neoptera</taxon>
        <taxon>Endopterygota</taxon>
        <taxon>Coleoptera</taxon>
        <taxon>Polyphaga</taxon>
        <taxon>Elateriformia</taxon>
        <taxon>Elateroidea</taxon>
        <taxon>Lampyridae</taxon>
        <taxon>Lampyrinae</taxon>
        <taxon>Photinus</taxon>
    </lineage>
</organism>
<evidence type="ECO:0000256" key="1">
    <source>
        <dbReference type="ARBA" id="ARBA00022614"/>
    </source>
</evidence>
<keyword evidence="1" id="KW-0433">Leucine-rich repeat</keyword>
<dbReference type="Gene3D" id="3.80.10.10">
    <property type="entry name" value="Ribonuclease Inhibitor"/>
    <property type="match status" value="1"/>
</dbReference>
<dbReference type="PANTHER" id="PTHR24366">
    <property type="entry name" value="IG(IMMUNOGLOBULIN) AND LRR(LEUCINE RICH REPEAT) DOMAINS"/>
    <property type="match status" value="1"/>
</dbReference>
<evidence type="ECO:0000256" key="2">
    <source>
        <dbReference type="ARBA" id="ARBA00022737"/>
    </source>
</evidence>
<dbReference type="RefSeq" id="XP_031344004.1">
    <property type="nucleotide sequence ID" value="XM_031488144.1"/>
</dbReference>
<dbReference type="GeneID" id="116171354"/>
<evidence type="ECO:0000313" key="4">
    <source>
        <dbReference type="EMBL" id="JAV61476.1"/>
    </source>
</evidence>
<dbReference type="EMBL" id="GEZM01081925">
    <property type="protein sequence ID" value="JAV61476.1"/>
    <property type="molecule type" value="Transcribed_RNA"/>
</dbReference>
<dbReference type="InterPro" id="IPR001611">
    <property type="entry name" value="Leu-rich_rpt"/>
</dbReference>
<keyword evidence="2" id="KW-0677">Repeat</keyword>
<dbReference type="SMART" id="SM00369">
    <property type="entry name" value="LRR_TYP"/>
    <property type="match status" value="8"/>
</dbReference>
<name>A0A1Y1KPW7_PHOPY</name>
<dbReference type="PANTHER" id="PTHR24366:SF96">
    <property type="entry name" value="LEUCINE RICH REPEAT CONTAINING 53"/>
    <property type="match status" value="1"/>
</dbReference>
<feature type="chain" id="PRO_5012101293" description="LRRCT domain-containing protein" evidence="3">
    <location>
        <begin position="17"/>
        <end position="349"/>
    </location>
</feature>
<dbReference type="InterPro" id="IPR032675">
    <property type="entry name" value="LRR_dom_sf"/>
</dbReference>
<dbReference type="PROSITE" id="PS51450">
    <property type="entry name" value="LRR"/>
    <property type="match status" value="2"/>
</dbReference>
<evidence type="ECO:0008006" key="5">
    <source>
        <dbReference type="Google" id="ProtNLM"/>
    </source>
</evidence>
<dbReference type="AlphaFoldDB" id="A0A1Y1KPW7"/>
<feature type="signal peptide" evidence="3">
    <location>
        <begin position="1"/>
        <end position="16"/>
    </location>
</feature>
<dbReference type="OrthoDB" id="676979at2759"/>
<dbReference type="KEGG" id="ppyr:116171354"/>
<evidence type="ECO:0000256" key="3">
    <source>
        <dbReference type="SAM" id="SignalP"/>
    </source>
</evidence>
<dbReference type="InterPro" id="IPR003591">
    <property type="entry name" value="Leu-rich_rpt_typical-subtyp"/>
</dbReference>